<dbReference type="Proteomes" id="UP000095287">
    <property type="component" value="Unplaced"/>
</dbReference>
<proteinExistence type="predicted"/>
<feature type="compositionally biased region" description="Low complexity" evidence="1">
    <location>
        <begin position="48"/>
        <end position="65"/>
    </location>
</feature>
<protein>
    <submittedName>
        <fullName evidence="3">Runt domain-containing protein</fullName>
    </submittedName>
</protein>
<feature type="region of interest" description="Disordered" evidence="1">
    <location>
        <begin position="36"/>
        <end position="106"/>
    </location>
</feature>
<sequence length="262" mass="27795">MSGSSIDSLFPMPSMVFSQEEPVGYFNPSLSDLWGRLPGGGQVRAGDASPSGRVGPAGAAASPSPEITYSDPRPLPAAAGSLATRGPAASSAAPTRPHGPPPPPRGLLLIVAPPPHRSPWDFHAATAAKPQKPAGAKAINTRAAAAADAQIVMRCIVFFRPGPPLPTTCKYPPETTLTCAPSVCLSAERALSGTARGRTRMDTIEEQGVIKVRVRTQQKHVLFKVSHILHMDLQISHRTPQSSEFERFLLFSLSVLIRYKVA</sequence>
<dbReference type="AlphaFoldDB" id="A0A1I7Y3H9"/>
<name>A0A1I7Y3H9_9BILA</name>
<keyword evidence="2" id="KW-1185">Reference proteome</keyword>
<evidence type="ECO:0000256" key="1">
    <source>
        <dbReference type="SAM" id="MobiDB-lite"/>
    </source>
</evidence>
<evidence type="ECO:0000313" key="2">
    <source>
        <dbReference type="Proteomes" id="UP000095287"/>
    </source>
</evidence>
<dbReference type="WBParaSite" id="L893_g1229.t1">
    <property type="protein sequence ID" value="L893_g1229.t1"/>
    <property type="gene ID" value="L893_g1229"/>
</dbReference>
<organism evidence="2 3">
    <name type="scientific">Steinernema glaseri</name>
    <dbReference type="NCBI Taxonomy" id="37863"/>
    <lineage>
        <taxon>Eukaryota</taxon>
        <taxon>Metazoa</taxon>
        <taxon>Ecdysozoa</taxon>
        <taxon>Nematoda</taxon>
        <taxon>Chromadorea</taxon>
        <taxon>Rhabditida</taxon>
        <taxon>Tylenchina</taxon>
        <taxon>Panagrolaimomorpha</taxon>
        <taxon>Strongyloidoidea</taxon>
        <taxon>Steinernematidae</taxon>
        <taxon>Steinernema</taxon>
    </lineage>
</organism>
<accession>A0A1I7Y3H9</accession>
<reference evidence="3" key="1">
    <citation type="submission" date="2016-11" db="UniProtKB">
        <authorList>
            <consortium name="WormBaseParasite"/>
        </authorList>
    </citation>
    <scope>IDENTIFICATION</scope>
</reference>
<evidence type="ECO:0000313" key="3">
    <source>
        <dbReference type="WBParaSite" id="L893_g1229.t1"/>
    </source>
</evidence>